<reference evidence="2" key="1">
    <citation type="submission" date="2022-10" db="EMBL/GenBank/DDBJ databases">
        <title>Novel sulphate-reducing endosymbionts in the free-living metamonad Anaeramoeba.</title>
        <authorList>
            <person name="Jerlstrom-Hultqvist J."/>
            <person name="Cepicka I."/>
            <person name="Gallot-Lavallee L."/>
            <person name="Salas-Leiva D."/>
            <person name="Curtis B.A."/>
            <person name="Zahonova K."/>
            <person name="Pipaliya S."/>
            <person name="Dacks J."/>
            <person name="Roger A.J."/>
        </authorList>
    </citation>
    <scope>NUCLEOTIDE SEQUENCE</scope>
    <source>
        <strain evidence="2">BMAN</strain>
    </source>
</reference>
<proteinExistence type="predicted"/>
<organism evidence="2 3">
    <name type="scientific">Anaeramoeba ignava</name>
    <name type="common">Anaerobic marine amoeba</name>
    <dbReference type="NCBI Taxonomy" id="1746090"/>
    <lineage>
        <taxon>Eukaryota</taxon>
        <taxon>Metamonada</taxon>
        <taxon>Anaeramoebidae</taxon>
        <taxon>Anaeramoeba</taxon>
    </lineage>
</organism>
<keyword evidence="3" id="KW-1185">Reference proteome</keyword>
<feature type="compositionally biased region" description="Basic and acidic residues" evidence="1">
    <location>
        <begin position="21"/>
        <end position="33"/>
    </location>
</feature>
<name>A0A9Q0LG57_ANAIG</name>
<feature type="region of interest" description="Disordered" evidence="1">
    <location>
        <begin position="20"/>
        <end position="67"/>
    </location>
</feature>
<feature type="compositionally biased region" description="Basic and acidic residues" evidence="1">
    <location>
        <begin position="44"/>
        <end position="62"/>
    </location>
</feature>
<gene>
    <name evidence="2" type="ORF">M0811_01864</name>
</gene>
<sequence length="369" mass="42876">MANENLLNEVENLLQETIKIIQKEPKKKEEKKSNLTKSKKHNKKTENSKSKKIENSQKEKPGRKTIKSMNIINLKSPNQKISKMASLDYITKDLAIRNPTLKKTEVPEIVDWDQDIDFSQNRFLLHPINQFQPKIQRSKNRTAISIDQSSPNFKITHSNRHVSTNLLNWKEDDVDFSFEFGNTSNDNFIDSFEKKKLNENQKNDEKPILQTNQGNKLSEIKEKLKSYQEKDSPTKSLSKKHPKLKKRPSLVRYGSNPMMLRVYKGMKFNSIKGCWENTSINEQEEIDWGDSDEIQPNPQIRVSNFGNSNNIFFLTDFQKRKLSFLEKNHKNQLKGWIGKNSLSNSDKNSSAILNMALLYIVVSSKRNSN</sequence>
<evidence type="ECO:0000256" key="1">
    <source>
        <dbReference type="SAM" id="MobiDB-lite"/>
    </source>
</evidence>
<dbReference type="Proteomes" id="UP001149090">
    <property type="component" value="Unassembled WGS sequence"/>
</dbReference>
<comment type="caution">
    <text evidence="2">The sequence shown here is derived from an EMBL/GenBank/DDBJ whole genome shotgun (WGS) entry which is preliminary data.</text>
</comment>
<dbReference type="EMBL" id="JAPDFW010000092">
    <property type="protein sequence ID" value="KAJ5070883.1"/>
    <property type="molecule type" value="Genomic_DNA"/>
</dbReference>
<evidence type="ECO:0000313" key="2">
    <source>
        <dbReference type="EMBL" id="KAJ5070883.1"/>
    </source>
</evidence>
<dbReference type="AlphaFoldDB" id="A0A9Q0LG57"/>
<evidence type="ECO:0000313" key="3">
    <source>
        <dbReference type="Proteomes" id="UP001149090"/>
    </source>
</evidence>
<feature type="region of interest" description="Disordered" evidence="1">
    <location>
        <begin position="225"/>
        <end position="245"/>
    </location>
</feature>
<protein>
    <submittedName>
        <fullName evidence="2">Uncharacterized protein</fullName>
    </submittedName>
</protein>
<accession>A0A9Q0LG57</accession>